<protein>
    <submittedName>
        <fullName evidence="1">Uncharacterized protein</fullName>
    </submittedName>
</protein>
<organism evidence="1 2">
    <name type="scientific">Austropuccinia psidii MF-1</name>
    <dbReference type="NCBI Taxonomy" id="1389203"/>
    <lineage>
        <taxon>Eukaryota</taxon>
        <taxon>Fungi</taxon>
        <taxon>Dikarya</taxon>
        <taxon>Basidiomycota</taxon>
        <taxon>Pucciniomycotina</taxon>
        <taxon>Pucciniomycetes</taxon>
        <taxon>Pucciniales</taxon>
        <taxon>Sphaerophragmiaceae</taxon>
        <taxon>Austropuccinia</taxon>
    </lineage>
</organism>
<reference evidence="1" key="1">
    <citation type="submission" date="2021-03" db="EMBL/GenBank/DDBJ databases">
        <title>Draft genome sequence of rust myrtle Austropuccinia psidii MF-1, a brazilian biotype.</title>
        <authorList>
            <person name="Quecine M.C."/>
            <person name="Pachon D.M.R."/>
            <person name="Bonatelli M.L."/>
            <person name="Correr F.H."/>
            <person name="Franceschini L.M."/>
            <person name="Leite T.F."/>
            <person name="Margarido G.R.A."/>
            <person name="Almeida C.A."/>
            <person name="Ferrarezi J.A."/>
            <person name="Labate C.A."/>
        </authorList>
    </citation>
    <scope>NUCLEOTIDE SEQUENCE</scope>
    <source>
        <strain evidence="1">MF-1</strain>
    </source>
</reference>
<gene>
    <name evidence="1" type="ORF">O181_093137</name>
</gene>
<keyword evidence="2" id="KW-1185">Reference proteome</keyword>
<accession>A0A9Q3J0G3</accession>
<name>A0A9Q3J0G3_9BASI</name>
<evidence type="ECO:0000313" key="1">
    <source>
        <dbReference type="EMBL" id="MBW0553422.1"/>
    </source>
</evidence>
<evidence type="ECO:0000313" key="2">
    <source>
        <dbReference type="Proteomes" id="UP000765509"/>
    </source>
</evidence>
<dbReference type="Proteomes" id="UP000765509">
    <property type="component" value="Unassembled WGS sequence"/>
</dbReference>
<comment type="caution">
    <text evidence="1">The sequence shown here is derived from an EMBL/GenBank/DDBJ whole genome shotgun (WGS) entry which is preliminary data.</text>
</comment>
<dbReference type="EMBL" id="AVOT02059809">
    <property type="protein sequence ID" value="MBW0553422.1"/>
    <property type="molecule type" value="Genomic_DNA"/>
</dbReference>
<sequence length="167" mass="19650">MISNELNVPNLSVISHHFIPFRTQHHNHNDLTNGISLNHNHARYRQQRKTLGYMNQRAGHLGIYDPNFSILTLEKTKYENASWLKIPPQKLLYRPYKLINKHNKPYFQILVYQIHQFRSPTPVFHELEKLIIKLNKPSNNHQNITTNSDMSDGIMKGMRFFQGSYAG</sequence>
<proteinExistence type="predicted"/>
<dbReference type="AlphaFoldDB" id="A0A9Q3J0G3"/>